<dbReference type="EC" id="4.1.1.28" evidence="13"/>
<evidence type="ECO:0000256" key="3">
    <source>
        <dbReference type="ARBA" id="ARBA00011738"/>
    </source>
</evidence>
<evidence type="ECO:0000256" key="4">
    <source>
        <dbReference type="ARBA" id="ARBA00022584"/>
    </source>
</evidence>
<comment type="subunit">
    <text evidence="3">Homodimer.</text>
</comment>
<evidence type="ECO:0000313" key="19">
    <source>
        <dbReference type="Proteomes" id="UP000007875"/>
    </source>
</evidence>
<dbReference type="GO" id="GO:0006520">
    <property type="term" value="P:amino acid metabolic process"/>
    <property type="evidence" value="ECO:0007669"/>
    <property type="project" value="InterPro"/>
</dbReference>
<dbReference type="Gene3D" id="1.20.1340.10">
    <property type="entry name" value="dopa decarboxylase, N-terminal domain"/>
    <property type="match status" value="1"/>
</dbReference>
<dbReference type="GO" id="GO:0004058">
    <property type="term" value="F:aromatic-L-amino-acid decarboxylase activity"/>
    <property type="evidence" value="ECO:0007669"/>
    <property type="project" value="UniProtKB-EC"/>
</dbReference>
<dbReference type="GO" id="GO:0042423">
    <property type="term" value="P:catecholamine biosynthetic process"/>
    <property type="evidence" value="ECO:0007669"/>
    <property type="project" value="UniProtKB-KW"/>
</dbReference>
<keyword evidence="7" id="KW-0949">S-adenosyl-L-methionine</keyword>
<dbReference type="FunCoup" id="H2Y9D7">
    <property type="interactions" value="4"/>
</dbReference>
<keyword evidence="4" id="KW-0127">Catecholamine biosynthesis</keyword>
<evidence type="ECO:0000256" key="2">
    <source>
        <dbReference type="ARBA" id="ARBA00009533"/>
    </source>
</evidence>
<dbReference type="OMA" id="LCPEYRY"/>
<dbReference type="AlphaFoldDB" id="H2Y9D7"/>
<dbReference type="SUPFAM" id="SSF53383">
    <property type="entry name" value="PLP-dependent transferases"/>
    <property type="match status" value="1"/>
</dbReference>
<evidence type="ECO:0000256" key="15">
    <source>
        <dbReference type="ARBA" id="ARBA00041275"/>
    </source>
</evidence>
<dbReference type="InterPro" id="IPR015422">
    <property type="entry name" value="PyrdxlP-dep_Trfase_small"/>
</dbReference>
<dbReference type="GO" id="GO:0005737">
    <property type="term" value="C:cytoplasm"/>
    <property type="evidence" value="ECO:0007669"/>
    <property type="project" value="TreeGrafter"/>
</dbReference>
<keyword evidence="6" id="KW-0808">Transferase</keyword>
<dbReference type="Gene3D" id="3.90.1150.10">
    <property type="entry name" value="Aspartate Aminotransferase, domain 1"/>
    <property type="match status" value="1"/>
</dbReference>
<dbReference type="GO" id="GO:0030170">
    <property type="term" value="F:pyridoxal phosphate binding"/>
    <property type="evidence" value="ECO:0007669"/>
    <property type="project" value="InterPro"/>
</dbReference>
<dbReference type="InterPro" id="IPR021115">
    <property type="entry name" value="Pyridoxal-P_BS"/>
</dbReference>
<keyword evidence="8" id="KW-0210">Decarboxylase</keyword>
<evidence type="ECO:0000256" key="14">
    <source>
        <dbReference type="ARBA" id="ARBA00040968"/>
    </source>
</evidence>
<comment type="function">
    <text evidence="11">Catalyzes the decarboxylation of L-3,4-dihydroxyphenylalanine (DOPA) to dopamine and L-5-hydroxytryptophan to serotonin.</text>
</comment>
<dbReference type="Gene3D" id="3.40.640.10">
    <property type="entry name" value="Type I PLP-dependent aspartate aminotransferase-like (Major domain)"/>
    <property type="match status" value="1"/>
</dbReference>
<evidence type="ECO:0000256" key="6">
    <source>
        <dbReference type="ARBA" id="ARBA00022679"/>
    </source>
</evidence>
<dbReference type="Ensembl" id="ENSCSAVT00000001969.1">
    <property type="protein sequence ID" value="ENSCSAVP00000001935.1"/>
    <property type="gene ID" value="ENSCSAVG00000001129.1"/>
</dbReference>
<comment type="similarity">
    <text evidence="2 17">Belongs to the group II decarboxylase family.</text>
</comment>
<evidence type="ECO:0000256" key="8">
    <source>
        <dbReference type="ARBA" id="ARBA00022793"/>
    </source>
</evidence>
<dbReference type="InterPro" id="IPR015424">
    <property type="entry name" value="PyrdxlP-dep_Trfase"/>
</dbReference>
<feature type="modified residue" description="N6-(pyridoxal phosphate)lysine" evidence="16">
    <location>
        <position position="304"/>
    </location>
</feature>
<keyword evidence="5" id="KW-0489">Methyltransferase</keyword>
<evidence type="ECO:0000256" key="16">
    <source>
        <dbReference type="PIRSR" id="PIRSR602129-50"/>
    </source>
</evidence>
<dbReference type="GO" id="GO:0042427">
    <property type="term" value="P:serotonin biosynthetic process"/>
    <property type="evidence" value="ECO:0007669"/>
    <property type="project" value="TreeGrafter"/>
</dbReference>
<comment type="pathway">
    <text evidence="12">Catecholamine biosynthesis; dopamine biosynthesis; dopamine from L-tyrosine: step 2/2.</text>
</comment>
<dbReference type="PANTHER" id="PTHR11999:SF167">
    <property type="entry name" value="AROMATIC-L-AMINO-ACID DECARBOXYLASE"/>
    <property type="match status" value="1"/>
</dbReference>
<comment type="cofactor">
    <cofactor evidence="1 16 17">
        <name>pyridoxal 5'-phosphate</name>
        <dbReference type="ChEBI" id="CHEBI:597326"/>
    </cofactor>
</comment>
<dbReference type="InParanoid" id="H2Y9D7"/>
<evidence type="ECO:0000256" key="10">
    <source>
        <dbReference type="ARBA" id="ARBA00023239"/>
    </source>
</evidence>
<evidence type="ECO:0000256" key="13">
    <source>
        <dbReference type="ARBA" id="ARBA00038886"/>
    </source>
</evidence>
<keyword evidence="9 16" id="KW-0663">Pyridoxal phosphate</keyword>
<protein>
    <recommendedName>
        <fullName evidence="14">Aromatic-L-amino-acid decarboxylase</fullName>
        <ecNumber evidence="13">4.1.1.28</ecNumber>
    </recommendedName>
    <alternativeName>
        <fullName evidence="15">DOPA decarboxylase</fullName>
    </alternativeName>
</protein>
<evidence type="ECO:0000256" key="12">
    <source>
        <dbReference type="ARBA" id="ARBA00037889"/>
    </source>
</evidence>
<accession>H2Y9D7</accession>
<dbReference type="GO" id="GO:0008168">
    <property type="term" value="F:methyltransferase activity"/>
    <property type="evidence" value="ECO:0007669"/>
    <property type="project" value="UniProtKB-KW"/>
</dbReference>
<dbReference type="STRING" id="51511.ENSCSAVP00000001935"/>
<dbReference type="GeneTree" id="ENSGT00940000156004"/>
<reference evidence="19" key="1">
    <citation type="submission" date="2003-08" db="EMBL/GenBank/DDBJ databases">
        <authorList>
            <person name="Birren B."/>
            <person name="Nusbaum C."/>
            <person name="Abebe A."/>
            <person name="Abouelleil A."/>
            <person name="Adekoya E."/>
            <person name="Ait-zahra M."/>
            <person name="Allen N."/>
            <person name="Allen T."/>
            <person name="An P."/>
            <person name="Anderson M."/>
            <person name="Anderson S."/>
            <person name="Arachchi H."/>
            <person name="Armbruster J."/>
            <person name="Bachantsang P."/>
            <person name="Baldwin J."/>
            <person name="Barry A."/>
            <person name="Bayul T."/>
            <person name="Blitshsteyn B."/>
            <person name="Bloom T."/>
            <person name="Blye J."/>
            <person name="Boguslavskiy L."/>
            <person name="Borowsky M."/>
            <person name="Boukhgalter B."/>
            <person name="Brunache A."/>
            <person name="Butler J."/>
            <person name="Calixte N."/>
            <person name="Calvo S."/>
            <person name="Camarata J."/>
            <person name="Campo K."/>
            <person name="Chang J."/>
            <person name="Cheshatsang Y."/>
            <person name="Citroen M."/>
            <person name="Collymore A."/>
            <person name="Considine T."/>
            <person name="Cook A."/>
            <person name="Cooke P."/>
            <person name="Corum B."/>
            <person name="Cuomo C."/>
            <person name="David R."/>
            <person name="Dawoe T."/>
            <person name="Degray S."/>
            <person name="Dodge S."/>
            <person name="Dooley K."/>
            <person name="Dorje P."/>
            <person name="Dorjee K."/>
            <person name="Dorris L."/>
            <person name="Duffey N."/>
            <person name="Dupes A."/>
            <person name="Elkins T."/>
            <person name="Engels R."/>
            <person name="Erickson J."/>
            <person name="Farina A."/>
            <person name="Faro S."/>
            <person name="Ferreira P."/>
            <person name="Fischer H."/>
            <person name="Fitzgerald M."/>
            <person name="Foley K."/>
            <person name="Gage D."/>
            <person name="Galagan J."/>
            <person name="Gearin G."/>
            <person name="Gnerre S."/>
            <person name="Gnirke A."/>
            <person name="Goyette A."/>
            <person name="Graham J."/>
            <person name="Grandbois E."/>
            <person name="Gyaltsen K."/>
            <person name="Hafez N."/>
            <person name="Hagopian D."/>
            <person name="Hagos B."/>
            <person name="Hall J."/>
            <person name="Hatcher B."/>
            <person name="Heller A."/>
            <person name="Higgins H."/>
            <person name="Honan T."/>
            <person name="Horn A."/>
            <person name="Houde N."/>
            <person name="Hughes L."/>
            <person name="Hulme W."/>
            <person name="Husby E."/>
            <person name="Iliev I."/>
            <person name="Jaffe D."/>
            <person name="Jones C."/>
            <person name="Kamal M."/>
            <person name="Kamat A."/>
            <person name="Kamvysselis M."/>
            <person name="Karlsson E."/>
            <person name="Kells C."/>
            <person name="Kieu A."/>
            <person name="Kisner P."/>
            <person name="Kodira C."/>
            <person name="Kulbokas E."/>
            <person name="Labutti K."/>
            <person name="Lama D."/>
            <person name="Landers T."/>
            <person name="Leger J."/>
            <person name="Levine S."/>
            <person name="Lewis D."/>
            <person name="Lewis T."/>
            <person name="Lindblad-toh K."/>
            <person name="Liu X."/>
            <person name="Lokyitsang T."/>
            <person name="Lokyitsang Y."/>
            <person name="Lucien O."/>
            <person name="Lui A."/>
            <person name="Ma L.J."/>
            <person name="Mabbitt R."/>
            <person name="Macdonald J."/>
            <person name="Maclean C."/>
            <person name="Major J."/>
            <person name="Manning J."/>
            <person name="Marabella R."/>
            <person name="Maru K."/>
            <person name="Matthews C."/>
            <person name="Mauceli E."/>
            <person name="Mccarthy M."/>
            <person name="Mcdonough S."/>
            <person name="Mcghee T."/>
            <person name="Meldrim J."/>
            <person name="Meneus L."/>
            <person name="Mesirov J."/>
            <person name="Mihalev A."/>
            <person name="Mihova T."/>
            <person name="Mikkelsen T."/>
            <person name="Mlenga V."/>
            <person name="Moru K."/>
            <person name="Mozes J."/>
            <person name="Mulrain L."/>
            <person name="Munson G."/>
            <person name="Naylor J."/>
            <person name="Newes C."/>
            <person name="Nguyen C."/>
            <person name="Nguyen N."/>
            <person name="Nguyen T."/>
            <person name="Nicol R."/>
            <person name="Nielsen C."/>
            <person name="Nizzari M."/>
            <person name="Norbu C."/>
            <person name="Norbu N."/>
            <person name="O'donnell P."/>
            <person name="Okoawo O."/>
            <person name="O'leary S."/>
            <person name="Omotosho B."/>
            <person name="O'neill K."/>
            <person name="Osman S."/>
            <person name="Parker S."/>
            <person name="Perrin D."/>
            <person name="Phunkhang P."/>
            <person name="Piqani B."/>
            <person name="Purcell S."/>
            <person name="Rachupka T."/>
            <person name="Ramasamy U."/>
            <person name="Rameau R."/>
            <person name="Ray V."/>
            <person name="Raymond C."/>
            <person name="Retta R."/>
            <person name="Richardson S."/>
            <person name="Rise C."/>
            <person name="Rodriguez J."/>
            <person name="Rogers J."/>
            <person name="Rogov P."/>
            <person name="Rutman M."/>
            <person name="Schupbach R."/>
            <person name="Seaman C."/>
            <person name="Settipalli S."/>
            <person name="Sharpe T."/>
            <person name="Sheridan J."/>
            <person name="Sherpa N."/>
            <person name="Shi J."/>
            <person name="Smirnov S."/>
            <person name="Smith C."/>
            <person name="Sougnez C."/>
            <person name="Spencer B."/>
            <person name="Stalker J."/>
            <person name="Stange-thomann N."/>
            <person name="Stavropoulos S."/>
            <person name="Stetson K."/>
            <person name="Stone C."/>
            <person name="Stone S."/>
            <person name="Stubbs M."/>
            <person name="Talamas J."/>
            <person name="Tchuinga P."/>
            <person name="Tenzing P."/>
            <person name="Tesfaye S."/>
            <person name="Theodore J."/>
            <person name="Thoulutsang Y."/>
            <person name="Topham K."/>
            <person name="Towey S."/>
            <person name="Tsamla T."/>
            <person name="Tsomo N."/>
            <person name="Vallee D."/>
            <person name="Vassiliev H."/>
            <person name="Venkataraman V."/>
            <person name="Vinson J."/>
            <person name="Vo A."/>
            <person name="Wade C."/>
            <person name="Wang S."/>
            <person name="Wangchuk T."/>
            <person name="Wangdi T."/>
            <person name="Whittaker C."/>
            <person name="Wilkinson J."/>
            <person name="Wu Y."/>
            <person name="Wyman D."/>
            <person name="Yadav S."/>
            <person name="Yang S."/>
            <person name="Yang X."/>
            <person name="Yeager S."/>
            <person name="Yee E."/>
            <person name="Young G."/>
            <person name="Zainoun J."/>
            <person name="Zembeck L."/>
            <person name="Zimmer A."/>
            <person name="Zody M."/>
            <person name="Lander E."/>
        </authorList>
    </citation>
    <scope>NUCLEOTIDE SEQUENCE [LARGE SCALE GENOMIC DNA]</scope>
</reference>
<dbReference type="Proteomes" id="UP000007875">
    <property type="component" value="Unassembled WGS sequence"/>
</dbReference>
<dbReference type="GO" id="GO:0032259">
    <property type="term" value="P:methylation"/>
    <property type="evidence" value="ECO:0007669"/>
    <property type="project" value="UniProtKB-KW"/>
</dbReference>
<name>H2Y9D7_CIOSA</name>
<evidence type="ECO:0000313" key="18">
    <source>
        <dbReference type="Ensembl" id="ENSCSAVP00000001935.1"/>
    </source>
</evidence>
<keyword evidence="10 17" id="KW-0456">Lyase</keyword>
<reference evidence="18" key="3">
    <citation type="submission" date="2025-09" db="UniProtKB">
        <authorList>
            <consortium name="Ensembl"/>
        </authorList>
    </citation>
    <scope>IDENTIFICATION</scope>
</reference>
<keyword evidence="19" id="KW-1185">Reference proteome</keyword>
<dbReference type="InterPro" id="IPR010977">
    <property type="entry name" value="Aromatic_deC"/>
</dbReference>
<sequence length="485" mass="54829">IEPDTFRIAATAMIDYIINYNKEIGNRQTFPDVQPGFMRNLLRAEAPKVGESWEDVYSDIERVVMQGMTHWVAPGFFAYFPAALSFPALLADLLCGGAPCIGFSWAASPSCTEMETVMMDWLAKALDLPPCFIHGRHGPGGGVIQGTATESMLVTMIAARNKVISRELSRDPKLSKYDILPRMVVYTSDCSHSSVEKVGLLSMIEVRKLSAGRKGVLRRKTLQDAIDKDKKNNKIPTFVCATLGTTPCCTYDNVDEIGRICKFIEDIWLHIDAAYAGAALICPEFRHIADGIKRATSFNLNLHKWLMVNFDCSGLWVRDSSYLTDSANVNALFLEHQTQQTTIDYRHWQIPLGRRYGSLKIWFVLCMVGIDGLQTHVRRFYHVRRGVAEAKYFENLVRKDERFEIVFPVTLGLVCLKLKRPGLNIEENAINEELNRKIQADRRIHLVPSIVHGIYFLRVATGSVNCSRQALDNCWDVIREMSQLV</sequence>
<evidence type="ECO:0000256" key="9">
    <source>
        <dbReference type="ARBA" id="ARBA00022898"/>
    </source>
</evidence>
<evidence type="ECO:0000256" key="11">
    <source>
        <dbReference type="ARBA" id="ARBA00037256"/>
    </source>
</evidence>
<dbReference type="FunFam" id="3.40.640.10:FF:000025">
    <property type="entry name" value="Histidine decarboxylase"/>
    <property type="match status" value="1"/>
</dbReference>
<dbReference type="InterPro" id="IPR018117">
    <property type="entry name" value="C5_DNA_meth_AS"/>
</dbReference>
<evidence type="ECO:0000256" key="7">
    <source>
        <dbReference type="ARBA" id="ARBA00022691"/>
    </source>
</evidence>
<evidence type="ECO:0000256" key="5">
    <source>
        <dbReference type="ARBA" id="ARBA00022603"/>
    </source>
</evidence>
<dbReference type="InterPro" id="IPR002129">
    <property type="entry name" value="PyrdxlP-dep_de-COase"/>
</dbReference>
<dbReference type="eggNOG" id="KOG0628">
    <property type="taxonomic scope" value="Eukaryota"/>
</dbReference>
<reference evidence="18" key="2">
    <citation type="submission" date="2025-08" db="UniProtKB">
        <authorList>
            <consortium name="Ensembl"/>
        </authorList>
    </citation>
    <scope>IDENTIFICATION</scope>
</reference>
<evidence type="ECO:0000256" key="1">
    <source>
        <dbReference type="ARBA" id="ARBA00001933"/>
    </source>
</evidence>
<proteinExistence type="inferred from homology"/>
<organism evidence="18 19">
    <name type="scientific">Ciona savignyi</name>
    <name type="common">Pacific transparent sea squirt</name>
    <dbReference type="NCBI Taxonomy" id="51511"/>
    <lineage>
        <taxon>Eukaryota</taxon>
        <taxon>Metazoa</taxon>
        <taxon>Chordata</taxon>
        <taxon>Tunicata</taxon>
        <taxon>Ascidiacea</taxon>
        <taxon>Phlebobranchia</taxon>
        <taxon>Cionidae</taxon>
        <taxon>Ciona</taxon>
    </lineage>
</organism>
<evidence type="ECO:0000256" key="17">
    <source>
        <dbReference type="RuleBase" id="RU000382"/>
    </source>
</evidence>
<dbReference type="InterPro" id="IPR015421">
    <property type="entry name" value="PyrdxlP-dep_Trfase_major"/>
</dbReference>
<dbReference type="PROSITE" id="PS00392">
    <property type="entry name" value="DDC_GAD_HDC_YDC"/>
    <property type="match status" value="1"/>
</dbReference>
<dbReference type="PRINTS" id="PR00800">
    <property type="entry name" value="YHDCRBOXLASE"/>
</dbReference>
<dbReference type="Pfam" id="PF00282">
    <property type="entry name" value="Pyridoxal_deC"/>
    <property type="match status" value="1"/>
</dbReference>
<dbReference type="PANTHER" id="PTHR11999">
    <property type="entry name" value="GROUP II PYRIDOXAL-5-PHOSPHATE DECARBOXYLASE"/>
    <property type="match status" value="1"/>
</dbReference>
<dbReference type="HOGENOM" id="CLU_011856_3_0_1"/>
<dbReference type="GO" id="GO:0019752">
    <property type="term" value="P:carboxylic acid metabolic process"/>
    <property type="evidence" value="ECO:0007669"/>
    <property type="project" value="InterPro"/>
</dbReference>
<dbReference type="PROSITE" id="PS00094">
    <property type="entry name" value="C5_MTASE_1"/>
    <property type="match status" value="1"/>
</dbReference>